<evidence type="ECO:0000313" key="2">
    <source>
        <dbReference type="Proteomes" id="UP000177354"/>
    </source>
</evidence>
<dbReference type="AlphaFoldDB" id="A0A1F5Z3F0"/>
<dbReference type="Proteomes" id="UP000177354">
    <property type="component" value="Unassembled WGS sequence"/>
</dbReference>
<reference evidence="1 2" key="1">
    <citation type="journal article" date="2016" name="Nat. Commun.">
        <title>Thousands of microbial genomes shed light on interconnected biogeochemical processes in an aquifer system.</title>
        <authorList>
            <person name="Anantharaman K."/>
            <person name="Brown C.T."/>
            <person name="Hug L.A."/>
            <person name="Sharon I."/>
            <person name="Castelle C.J."/>
            <person name="Probst A.J."/>
            <person name="Thomas B.C."/>
            <person name="Singh A."/>
            <person name="Wilkins M.J."/>
            <person name="Karaoz U."/>
            <person name="Brodie E.L."/>
            <person name="Williams K.H."/>
            <person name="Hubbard S.S."/>
            <person name="Banfield J.F."/>
        </authorList>
    </citation>
    <scope>NUCLEOTIDE SEQUENCE [LARGE SCALE GENOMIC DNA]</scope>
</reference>
<evidence type="ECO:0000313" key="1">
    <source>
        <dbReference type="EMBL" id="OGG06989.1"/>
    </source>
</evidence>
<protein>
    <submittedName>
        <fullName evidence="1">Uncharacterized protein</fullName>
    </submittedName>
</protein>
<gene>
    <name evidence="1" type="ORF">A2777_03915</name>
</gene>
<organism evidence="1 2">
    <name type="scientific">Candidatus Gottesmanbacteria bacterium RIFCSPHIGHO2_01_FULL_40_15</name>
    <dbReference type="NCBI Taxonomy" id="1798376"/>
    <lineage>
        <taxon>Bacteria</taxon>
        <taxon>Candidatus Gottesmaniibacteriota</taxon>
    </lineage>
</organism>
<proteinExistence type="predicted"/>
<sequence length="124" mass="14602">MTVTTQNLLKYLPIDDKIRQETLVKLAGYSPQQKISLDETLWLMVHELLMVQSQYEFELALLEIEKGKGEMDNQLYPRIKEQVYMRFLRDIAENKEAESIEDIRLSLQKLIKKNTGKQTVKKTN</sequence>
<dbReference type="EMBL" id="MFJF01000012">
    <property type="protein sequence ID" value="OGG06989.1"/>
    <property type="molecule type" value="Genomic_DNA"/>
</dbReference>
<name>A0A1F5Z3F0_9BACT</name>
<comment type="caution">
    <text evidence="1">The sequence shown here is derived from an EMBL/GenBank/DDBJ whole genome shotgun (WGS) entry which is preliminary data.</text>
</comment>
<accession>A0A1F5Z3F0</accession>